<comment type="subcellular location">
    <subcellularLocation>
        <location evidence="1">Membrane</location>
        <topology evidence="1">Multi-pass membrane protein</topology>
    </subcellularLocation>
</comment>
<organism evidence="9 10">
    <name type="scientific">Microthyrium microscopicum</name>
    <dbReference type="NCBI Taxonomy" id="703497"/>
    <lineage>
        <taxon>Eukaryota</taxon>
        <taxon>Fungi</taxon>
        <taxon>Dikarya</taxon>
        <taxon>Ascomycota</taxon>
        <taxon>Pezizomycotina</taxon>
        <taxon>Dothideomycetes</taxon>
        <taxon>Dothideomycetes incertae sedis</taxon>
        <taxon>Microthyriales</taxon>
        <taxon>Microthyriaceae</taxon>
        <taxon>Microthyrium</taxon>
    </lineage>
</organism>
<evidence type="ECO:0000256" key="1">
    <source>
        <dbReference type="ARBA" id="ARBA00004141"/>
    </source>
</evidence>
<feature type="transmembrane region" description="Helical" evidence="7">
    <location>
        <begin position="26"/>
        <end position="44"/>
    </location>
</feature>
<protein>
    <recommendedName>
        <fullName evidence="8">Rhodopsin domain-containing protein</fullName>
    </recommendedName>
</protein>
<name>A0A6A6ULW3_9PEZI</name>
<keyword evidence="2 7" id="KW-0812">Transmembrane</keyword>
<evidence type="ECO:0000256" key="6">
    <source>
        <dbReference type="SAM" id="MobiDB-lite"/>
    </source>
</evidence>
<feature type="transmembrane region" description="Helical" evidence="7">
    <location>
        <begin position="65"/>
        <end position="86"/>
    </location>
</feature>
<proteinExistence type="inferred from homology"/>
<dbReference type="GO" id="GO:0016020">
    <property type="term" value="C:membrane"/>
    <property type="evidence" value="ECO:0007669"/>
    <property type="project" value="UniProtKB-SubCell"/>
</dbReference>
<reference evidence="9" key="1">
    <citation type="journal article" date="2020" name="Stud. Mycol.">
        <title>101 Dothideomycetes genomes: a test case for predicting lifestyles and emergence of pathogens.</title>
        <authorList>
            <person name="Haridas S."/>
            <person name="Albert R."/>
            <person name="Binder M."/>
            <person name="Bloem J."/>
            <person name="Labutti K."/>
            <person name="Salamov A."/>
            <person name="Andreopoulos B."/>
            <person name="Baker S."/>
            <person name="Barry K."/>
            <person name="Bills G."/>
            <person name="Bluhm B."/>
            <person name="Cannon C."/>
            <person name="Castanera R."/>
            <person name="Culley D."/>
            <person name="Daum C."/>
            <person name="Ezra D."/>
            <person name="Gonzalez J."/>
            <person name="Henrissat B."/>
            <person name="Kuo A."/>
            <person name="Liang C."/>
            <person name="Lipzen A."/>
            <person name="Lutzoni F."/>
            <person name="Magnuson J."/>
            <person name="Mondo S."/>
            <person name="Nolan M."/>
            <person name="Ohm R."/>
            <person name="Pangilinan J."/>
            <person name="Park H.-J."/>
            <person name="Ramirez L."/>
            <person name="Alfaro M."/>
            <person name="Sun H."/>
            <person name="Tritt A."/>
            <person name="Yoshinaga Y."/>
            <person name="Zwiers L.-H."/>
            <person name="Turgeon B."/>
            <person name="Goodwin S."/>
            <person name="Spatafora J."/>
            <person name="Crous P."/>
            <person name="Grigoriev I."/>
        </authorList>
    </citation>
    <scope>NUCLEOTIDE SEQUENCE</scope>
    <source>
        <strain evidence="9">CBS 115976</strain>
    </source>
</reference>
<dbReference type="InterPro" id="IPR052337">
    <property type="entry name" value="SAT4-like"/>
</dbReference>
<evidence type="ECO:0000313" key="10">
    <source>
        <dbReference type="Proteomes" id="UP000799302"/>
    </source>
</evidence>
<feature type="transmembrane region" description="Helical" evidence="7">
    <location>
        <begin position="141"/>
        <end position="165"/>
    </location>
</feature>
<dbReference type="Proteomes" id="UP000799302">
    <property type="component" value="Unassembled WGS sequence"/>
</dbReference>
<feature type="region of interest" description="Disordered" evidence="6">
    <location>
        <begin position="357"/>
        <end position="400"/>
    </location>
</feature>
<evidence type="ECO:0000259" key="8">
    <source>
        <dbReference type="Pfam" id="PF20684"/>
    </source>
</evidence>
<gene>
    <name evidence="9" type="ORF">BT63DRAFT_451264</name>
</gene>
<feature type="domain" description="Rhodopsin" evidence="8">
    <location>
        <begin position="46"/>
        <end position="296"/>
    </location>
</feature>
<evidence type="ECO:0000256" key="2">
    <source>
        <dbReference type="ARBA" id="ARBA00022692"/>
    </source>
</evidence>
<feature type="compositionally biased region" description="Polar residues" evidence="6">
    <location>
        <begin position="377"/>
        <end position="394"/>
    </location>
</feature>
<dbReference type="InterPro" id="IPR049326">
    <property type="entry name" value="Rhodopsin_dom_fungi"/>
</dbReference>
<dbReference type="AlphaFoldDB" id="A0A6A6ULW3"/>
<dbReference type="EMBL" id="MU004231">
    <property type="protein sequence ID" value="KAF2673229.1"/>
    <property type="molecule type" value="Genomic_DNA"/>
</dbReference>
<evidence type="ECO:0000256" key="3">
    <source>
        <dbReference type="ARBA" id="ARBA00022989"/>
    </source>
</evidence>
<keyword evidence="4 7" id="KW-0472">Membrane</keyword>
<dbReference type="PANTHER" id="PTHR33048">
    <property type="entry name" value="PTH11-LIKE INTEGRAL MEMBRANE PROTEIN (AFU_ORTHOLOGUE AFUA_5G11245)"/>
    <property type="match status" value="1"/>
</dbReference>
<feature type="transmembrane region" description="Helical" evidence="7">
    <location>
        <begin position="198"/>
        <end position="221"/>
    </location>
</feature>
<evidence type="ECO:0000256" key="7">
    <source>
        <dbReference type="SAM" id="Phobius"/>
    </source>
</evidence>
<feature type="transmembrane region" description="Helical" evidence="7">
    <location>
        <begin position="233"/>
        <end position="259"/>
    </location>
</feature>
<feature type="transmembrane region" description="Helical" evidence="7">
    <location>
        <begin position="271"/>
        <end position="295"/>
    </location>
</feature>
<dbReference type="PANTHER" id="PTHR33048:SF129">
    <property type="entry name" value="INTEGRAL MEMBRANE PROTEIN-RELATED"/>
    <property type="match status" value="1"/>
</dbReference>
<dbReference type="OrthoDB" id="5329176at2759"/>
<accession>A0A6A6ULW3</accession>
<evidence type="ECO:0000256" key="4">
    <source>
        <dbReference type="ARBA" id="ARBA00023136"/>
    </source>
</evidence>
<keyword evidence="3 7" id="KW-1133">Transmembrane helix</keyword>
<comment type="similarity">
    <text evidence="5">Belongs to the SAT4 family.</text>
</comment>
<evidence type="ECO:0000256" key="5">
    <source>
        <dbReference type="ARBA" id="ARBA00038359"/>
    </source>
</evidence>
<feature type="transmembrane region" description="Helical" evidence="7">
    <location>
        <begin position="106"/>
        <end position="129"/>
    </location>
</feature>
<keyword evidence="10" id="KW-1185">Reference proteome</keyword>
<dbReference type="Pfam" id="PF20684">
    <property type="entry name" value="Fung_rhodopsin"/>
    <property type="match status" value="1"/>
</dbReference>
<evidence type="ECO:0000313" key="9">
    <source>
        <dbReference type="EMBL" id="KAF2673229.1"/>
    </source>
</evidence>
<sequence>MPGGLHPPLAVIFSWDPAFVNVPNRGWGIVILVSILLPLAYVVVGMRMWARCIMTKNAGIDDALIVFNLLPLTGLAICLGLSQKLYGFDKHVWDNKNSTLVKSRQMTMALEALYMISTVTTKISILLFYRRLATGTISNSFLYCVYGSIGFVGLYFFVFWINLFVGCHPLEAYWMQVDLQWNALNMGKYQCFDEGLNVTIAAVFSVIQDCIACGLPTVLLWKTRVPQRQKVALGFVFGIGFFLCVCGVLRIVYTVPIYYTTYDMTWESYPAWVWFALESHLAIVCASAPALKLFFKETLQVSMGSRSWRRKKANDSYELSDNTGDFSTVSGKNQDTSRGKTQWITTAADSVEHITSIEEEQEHEQEQEAKRVGTPPEQHSTFFNDSASSDQSISARGVAL</sequence>